<name>A0A9P5X266_9AGAR</name>
<keyword evidence="2" id="KW-1185">Reference proteome</keyword>
<comment type="caution">
    <text evidence="1">The sequence shown here is derived from an EMBL/GenBank/DDBJ whole genome shotgun (WGS) entry which is preliminary data.</text>
</comment>
<reference evidence="1" key="1">
    <citation type="submission" date="2020-11" db="EMBL/GenBank/DDBJ databases">
        <authorList>
            <consortium name="DOE Joint Genome Institute"/>
            <person name="Ahrendt S."/>
            <person name="Riley R."/>
            <person name="Andreopoulos W."/>
            <person name="Labutti K."/>
            <person name="Pangilinan J."/>
            <person name="Ruiz-Duenas F.J."/>
            <person name="Barrasa J.M."/>
            <person name="Sanchez-Garcia M."/>
            <person name="Camarero S."/>
            <person name="Miyauchi S."/>
            <person name="Serrano A."/>
            <person name="Linde D."/>
            <person name="Babiker R."/>
            <person name="Drula E."/>
            <person name="Ayuso-Fernandez I."/>
            <person name="Pacheco R."/>
            <person name="Padilla G."/>
            <person name="Ferreira P."/>
            <person name="Barriuso J."/>
            <person name="Kellner H."/>
            <person name="Castanera R."/>
            <person name="Alfaro M."/>
            <person name="Ramirez L."/>
            <person name="Pisabarro A.G."/>
            <person name="Kuo A."/>
            <person name="Tritt A."/>
            <person name="Lipzen A."/>
            <person name="He G."/>
            <person name="Yan M."/>
            <person name="Ng V."/>
            <person name="Cullen D."/>
            <person name="Martin F."/>
            <person name="Rosso M.-N."/>
            <person name="Henrissat B."/>
            <person name="Hibbett D."/>
            <person name="Martinez A.T."/>
            <person name="Grigoriev I.V."/>
        </authorList>
    </citation>
    <scope>NUCLEOTIDE SEQUENCE</scope>
    <source>
        <strain evidence="1">MF-IS2</strain>
    </source>
</reference>
<dbReference type="AlphaFoldDB" id="A0A9P5X266"/>
<evidence type="ECO:0000313" key="2">
    <source>
        <dbReference type="Proteomes" id="UP000807342"/>
    </source>
</evidence>
<dbReference type="Proteomes" id="UP000807342">
    <property type="component" value="Unassembled WGS sequence"/>
</dbReference>
<evidence type="ECO:0000313" key="1">
    <source>
        <dbReference type="EMBL" id="KAF9441526.1"/>
    </source>
</evidence>
<proteinExistence type="predicted"/>
<protein>
    <submittedName>
        <fullName evidence="1">Uncharacterized protein</fullName>
    </submittedName>
</protein>
<gene>
    <name evidence="1" type="ORF">P691DRAFT_854071</name>
</gene>
<sequence length="75" mass="8367">MMDNSHHCICESAKNTSGTSGSKWSIVIYIEFFIPMDYEVWLLIWFDGAALKGSINIHSGCLCTRGGLSNYFANL</sequence>
<accession>A0A9P5X266</accession>
<dbReference type="EMBL" id="MU151876">
    <property type="protein sequence ID" value="KAF9441526.1"/>
    <property type="molecule type" value="Genomic_DNA"/>
</dbReference>
<organism evidence="1 2">
    <name type="scientific">Macrolepiota fuliginosa MF-IS2</name>
    <dbReference type="NCBI Taxonomy" id="1400762"/>
    <lineage>
        <taxon>Eukaryota</taxon>
        <taxon>Fungi</taxon>
        <taxon>Dikarya</taxon>
        <taxon>Basidiomycota</taxon>
        <taxon>Agaricomycotina</taxon>
        <taxon>Agaricomycetes</taxon>
        <taxon>Agaricomycetidae</taxon>
        <taxon>Agaricales</taxon>
        <taxon>Agaricineae</taxon>
        <taxon>Agaricaceae</taxon>
        <taxon>Macrolepiota</taxon>
    </lineage>
</organism>